<organism evidence="2 3">
    <name type="scientific">Conexibacter stalactiti</name>
    <dbReference type="NCBI Taxonomy" id="1940611"/>
    <lineage>
        <taxon>Bacteria</taxon>
        <taxon>Bacillati</taxon>
        <taxon>Actinomycetota</taxon>
        <taxon>Thermoleophilia</taxon>
        <taxon>Solirubrobacterales</taxon>
        <taxon>Conexibacteraceae</taxon>
        <taxon>Conexibacter</taxon>
    </lineage>
</organism>
<dbReference type="InterPro" id="IPR002347">
    <property type="entry name" value="SDR_fam"/>
</dbReference>
<dbReference type="Pfam" id="PF13561">
    <property type="entry name" value="adh_short_C2"/>
    <property type="match status" value="1"/>
</dbReference>
<reference evidence="2 3" key="2">
    <citation type="submission" date="2023-10" db="EMBL/GenBank/DDBJ databases">
        <authorList>
            <person name="Han X.F."/>
        </authorList>
    </citation>
    <scope>NUCLEOTIDE SEQUENCE [LARGE SCALE GENOMIC DNA]</scope>
    <source>
        <strain evidence="2 3">KCTC 39840</strain>
    </source>
</reference>
<dbReference type="EMBL" id="JAWSTH010000001">
    <property type="protein sequence ID" value="MDW5592912.1"/>
    <property type="molecule type" value="Genomic_DNA"/>
</dbReference>
<dbReference type="PRINTS" id="PR00080">
    <property type="entry name" value="SDRFAMILY"/>
</dbReference>
<evidence type="ECO:0000256" key="1">
    <source>
        <dbReference type="ARBA" id="ARBA00006484"/>
    </source>
</evidence>
<dbReference type="SUPFAM" id="SSF51735">
    <property type="entry name" value="NAD(P)-binding Rossmann-fold domains"/>
    <property type="match status" value="1"/>
</dbReference>
<dbReference type="PANTHER" id="PTHR42760">
    <property type="entry name" value="SHORT-CHAIN DEHYDROGENASES/REDUCTASES FAMILY MEMBER"/>
    <property type="match status" value="1"/>
</dbReference>
<keyword evidence="3" id="KW-1185">Reference proteome</keyword>
<name>A0ABU4HJQ0_9ACTN</name>
<dbReference type="Gene3D" id="3.40.50.720">
    <property type="entry name" value="NAD(P)-binding Rossmann-like Domain"/>
    <property type="match status" value="1"/>
</dbReference>
<proteinExistence type="inferred from homology"/>
<comment type="caution">
    <text evidence="2">The sequence shown here is derived from an EMBL/GenBank/DDBJ whole genome shotgun (WGS) entry which is preliminary data.</text>
</comment>
<dbReference type="InterPro" id="IPR020904">
    <property type="entry name" value="Sc_DH/Rdtase_CS"/>
</dbReference>
<comment type="similarity">
    <text evidence="1">Belongs to the short-chain dehydrogenases/reductases (SDR) family.</text>
</comment>
<dbReference type="RefSeq" id="WP_318595169.1">
    <property type="nucleotide sequence ID" value="NZ_JAWSTH010000001.1"/>
</dbReference>
<sequence length="249" mass="25291">MSARTAVITGARGGIGRATARRLAAEGWTVASFDLSAPEQPDAAIEDLLVDVTDQPALEAAARAFAAANGGLGLFVNNAGITVRAPLEQLTVEQWRSVVEVNLHGTFNGTQAAGRIMLEQGAGSIVNIASIAAERGQPGRAPYGATKSGIVGLTKAAAVEWAARGVRVNAVGPGYVDSGVYQAALATGSLDGDEVLARIPMDRVADATEIAAVIAFLASPAASYITGQVLYVDGGFLADFGIGVVGTAR</sequence>
<reference evidence="3" key="1">
    <citation type="submission" date="2023-07" db="EMBL/GenBank/DDBJ databases">
        <title>Conexibacter stalactiti sp. nov., isolated from stalactites in a lava cave and emended description of the genus Conexibacter.</title>
        <authorList>
            <person name="Lee S.D."/>
        </authorList>
    </citation>
    <scope>NUCLEOTIDE SEQUENCE [LARGE SCALE GENOMIC DNA]</scope>
    <source>
        <strain evidence="3">KCTC 39840</strain>
    </source>
</reference>
<dbReference type="PRINTS" id="PR00081">
    <property type="entry name" value="GDHRDH"/>
</dbReference>
<protein>
    <submittedName>
        <fullName evidence="2">SDR family NAD(P)-dependent oxidoreductase</fullName>
    </submittedName>
</protein>
<dbReference type="PANTHER" id="PTHR42760:SF40">
    <property type="entry name" value="3-OXOACYL-[ACYL-CARRIER-PROTEIN] REDUCTASE, CHLOROPLASTIC"/>
    <property type="match status" value="1"/>
</dbReference>
<evidence type="ECO:0000313" key="3">
    <source>
        <dbReference type="Proteomes" id="UP001284601"/>
    </source>
</evidence>
<accession>A0ABU4HJQ0</accession>
<dbReference type="InterPro" id="IPR036291">
    <property type="entry name" value="NAD(P)-bd_dom_sf"/>
</dbReference>
<dbReference type="PROSITE" id="PS00061">
    <property type="entry name" value="ADH_SHORT"/>
    <property type="match status" value="1"/>
</dbReference>
<gene>
    <name evidence="2" type="ORF">R7226_01085</name>
</gene>
<evidence type="ECO:0000313" key="2">
    <source>
        <dbReference type="EMBL" id="MDW5592912.1"/>
    </source>
</evidence>
<dbReference type="Proteomes" id="UP001284601">
    <property type="component" value="Unassembled WGS sequence"/>
</dbReference>